<evidence type="ECO:0000259" key="5">
    <source>
        <dbReference type="PROSITE" id="PS51078"/>
    </source>
</evidence>
<evidence type="ECO:0000256" key="3">
    <source>
        <dbReference type="ARBA" id="ARBA00023163"/>
    </source>
</evidence>
<dbReference type="RefSeq" id="WP_207416012.1">
    <property type="nucleotide sequence ID" value="NZ_CP061178.1"/>
</dbReference>
<dbReference type="InterPro" id="IPR036388">
    <property type="entry name" value="WH-like_DNA-bd_sf"/>
</dbReference>
<name>A0ABS3KMA4_9PROT</name>
<dbReference type="Pfam" id="PF01614">
    <property type="entry name" value="IclR_C"/>
    <property type="match status" value="1"/>
</dbReference>
<comment type="caution">
    <text evidence="6">The sequence shown here is derived from an EMBL/GenBank/DDBJ whole genome shotgun (WGS) entry which is preliminary data.</text>
</comment>
<evidence type="ECO:0000259" key="4">
    <source>
        <dbReference type="PROSITE" id="PS51077"/>
    </source>
</evidence>
<keyword evidence="1" id="KW-0805">Transcription regulation</keyword>
<dbReference type="Proteomes" id="UP001518989">
    <property type="component" value="Unassembled WGS sequence"/>
</dbReference>
<keyword evidence="3" id="KW-0804">Transcription</keyword>
<dbReference type="Gene3D" id="3.30.450.40">
    <property type="match status" value="1"/>
</dbReference>
<proteinExistence type="predicted"/>
<dbReference type="InterPro" id="IPR029016">
    <property type="entry name" value="GAF-like_dom_sf"/>
</dbReference>
<feature type="domain" description="HTH iclR-type" evidence="4">
    <location>
        <begin position="11"/>
        <end position="72"/>
    </location>
</feature>
<keyword evidence="2" id="KW-0238">DNA-binding</keyword>
<sequence length="261" mass="27265">MPATAENDSSLRTLSRASSLLRHLAGAPMRCWRLTDLAAASGLHKATVHRLLGGLIAEGLVQPIPGGYALGAQSWLIGRAAAQRFDLGGFAAPLLRSIVAETGDVALLGVMAGHHAHCVAREEGDSPILPTSIRVGAVRPLGCGAHALALLAALPDAEVQRAITATAPERTGRYAAITDGYLADSIAETRAQGYALNEGVIVPGMTAMAMVARDAWGRPIAAISCSAVSDRMLPARRPEVLALLRQEVAKLEQRLRPNGEA</sequence>
<reference evidence="6 7" key="1">
    <citation type="submission" date="2020-09" db="EMBL/GenBank/DDBJ databases">
        <title>Roseomonas.</title>
        <authorList>
            <person name="Zhu W."/>
        </authorList>
    </citation>
    <scope>NUCLEOTIDE SEQUENCE [LARGE SCALE GENOMIC DNA]</scope>
    <source>
        <strain evidence="6 7">573</strain>
    </source>
</reference>
<dbReference type="SUPFAM" id="SSF46785">
    <property type="entry name" value="Winged helix' DNA-binding domain"/>
    <property type="match status" value="1"/>
</dbReference>
<evidence type="ECO:0000313" key="7">
    <source>
        <dbReference type="Proteomes" id="UP001518989"/>
    </source>
</evidence>
<dbReference type="PROSITE" id="PS51078">
    <property type="entry name" value="ICLR_ED"/>
    <property type="match status" value="1"/>
</dbReference>
<dbReference type="PANTHER" id="PTHR30136">
    <property type="entry name" value="HELIX-TURN-HELIX TRANSCRIPTIONAL REGULATOR, ICLR FAMILY"/>
    <property type="match status" value="1"/>
</dbReference>
<feature type="domain" description="IclR-ED" evidence="5">
    <location>
        <begin position="73"/>
        <end position="257"/>
    </location>
</feature>
<dbReference type="Gene3D" id="1.10.10.10">
    <property type="entry name" value="Winged helix-like DNA-binding domain superfamily/Winged helix DNA-binding domain"/>
    <property type="match status" value="1"/>
</dbReference>
<dbReference type="InterPro" id="IPR014757">
    <property type="entry name" value="Tscrpt_reg_IclR_C"/>
</dbReference>
<accession>A0ABS3KMA4</accession>
<protein>
    <submittedName>
        <fullName evidence="6">IclR family transcriptional regulator</fullName>
    </submittedName>
</protein>
<dbReference type="InterPro" id="IPR036390">
    <property type="entry name" value="WH_DNA-bd_sf"/>
</dbReference>
<organism evidence="6 7">
    <name type="scientific">Roseomonas haemaphysalidis</name>
    <dbReference type="NCBI Taxonomy" id="2768162"/>
    <lineage>
        <taxon>Bacteria</taxon>
        <taxon>Pseudomonadati</taxon>
        <taxon>Pseudomonadota</taxon>
        <taxon>Alphaproteobacteria</taxon>
        <taxon>Acetobacterales</taxon>
        <taxon>Roseomonadaceae</taxon>
        <taxon>Roseomonas</taxon>
    </lineage>
</organism>
<dbReference type="PROSITE" id="PS51077">
    <property type="entry name" value="HTH_ICLR"/>
    <property type="match status" value="1"/>
</dbReference>
<evidence type="ECO:0000256" key="1">
    <source>
        <dbReference type="ARBA" id="ARBA00023015"/>
    </source>
</evidence>
<dbReference type="SMART" id="SM00346">
    <property type="entry name" value="HTH_ICLR"/>
    <property type="match status" value="1"/>
</dbReference>
<gene>
    <name evidence="6" type="ORF">IAI61_06115</name>
</gene>
<dbReference type="EMBL" id="JACTNG010000002">
    <property type="protein sequence ID" value="MBO1078598.1"/>
    <property type="molecule type" value="Genomic_DNA"/>
</dbReference>
<keyword evidence="7" id="KW-1185">Reference proteome</keyword>
<evidence type="ECO:0000256" key="2">
    <source>
        <dbReference type="ARBA" id="ARBA00023125"/>
    </source>
</evidence>
<evidence type="ECO:0000313" key="6">
    <source>
        <dbReference type="EMBL" id="MBO1078598.1"/>
    </source>
</evidence>
<dbReference type="InterPro" id="IPR050707">
    <property type="entry name" value="HTH_MetabolicPath_Reg"/>
</dbReference>
<dbReference type="SUPFAM" id="SSF55781">
    <property type="entry name" value="GAF domain-like"/>
    <property type="match status" value="1"/>
</dbReference>
<dbReference type="InterPro" id="IPR005471">
    <property type="entry name" value="Tscrpt_reg_IclR_N"/>
</dbReference>
<dbReference type="PANTHER" id="PTHR30136:SF39">
    <property type="entry name" value="TRANSCRIPTIONAL REGULATORY PROTEIN"/>
    <property type="match status" value="1"/>
</dbReference>
<dbReference type="Pfam" id="PF09339">
    <property type="entry name" value="HTH_IclR"/>
    <property type="match status" value="1"/>
</dbReference>